<keyword evidence="5" id="KW-1185">Reference proteome</keyword>
<evidence type="ECO:0000313" key="5">
    <source>
        <dbReference type="Proteomes" id="UP001302349"/>
    </source>
</evidence>
<feature type="signal peptide" evidence="2">
    <location>
        <begin position="1"/>
        <end position="21"/>
    </location>
</feature>
<dbReference type="InterPro" id="IPR051262">
    <property type="entry name" value="SMP-30/CGR1_Lactonase"/>
</dbReference>
<dbReference type="Gene3D" id="2.120.10.30">
    <property type="entry name" value="TolB, C-terminal domain"/>
    <property type="match status" value="1"/>
</dbReference>
<evidence type="ECO:0000313" key="4">
    <source>
        <dbReference type="EMBL" id="WOK08184.1"/>
    </source>
</evidence>
<dbReference type="Pfam" id="PF08450">
    <property type="entry name" value="SGL"/>
    <property type="match status" value="1"/>
</dbReference>
<dbReference type="EMBL" id="CP136051">
    <property type="protein sequence ID" value="WOK08184.1"/>
    <property type="molecule type" value="Genomic_DNA"/>
</dbReference>
<dbReference type="PANTHER" id="PTHR47572:SF4">
    <property type="entry name" value="LACTONASE DRP35"/>
    <property type="match status" value="1"/>
</dbReference>
<proteinExistence type="predicted"/>
<dbReference type="InterPro" id="IPR013658">
    <property type="entry name" value="SGL"/>
</dbReference>
<feature type="chain" id="PRO_5046527511" evidence="2">
    <location>
        <begin position="22"/>
        <end position="303"/>
    </location>
</feature>
<dbReference type="InterPro" id="IPR011042">
    <property type="entry name" value="6-blade_b-propeller_TolB-like"/>
</dbReference>
<protein>
    <submittedName>
        <fullName evidence="4">SMP-30/gluconolactonase/LRE family protein</fullName>
    </submittedName>
</protein>
<keyword evidence="2" id="KW-0732">Signal</keyword>
<accession>A0ABZ0IUW8</accession>
<organism evidence="4 5">
    <name type="scientific">Imperialibacter roseus</name>
    <dbReference type="NCBI Taxonomy" id="1324217"/>
    <lineage>
        <taxon>Bacteria</taxon>
        <taxon>Pseudomonadati</taxon>
        <taxon>Bacteroidota</taxon>
        <taxon>Cytophagia</taxon>
        <taxon>Cytophagales</taxon>
        <taxon>Flammeovirgaceae</taxon>
        <taxon>Imperialibacter</taxon>
    </lineage>
</organism>
<evidence type="ECO:0000259" key="3">
    <source>
        <dbReference type="Pfam" id="PF08450"/>
    </source>
</evidence>
<feature type="domain" description="SMP-30/Gluconolactonase/LRE-like region" evidence="3">
    <location>
        <begin position="45"/>
        <end position="288"/>
    </location>
</feature>
<dbReference type="SUPFAM" id="SSF63829">
    <property type="entry name" value="Calcium-dependent phosphotriesterase"/>
    <property type="match status" value="1"/>
</dbReference>
<dbReference type="PANTHER" id="PTHR47572">
    <property type="entry name" value="LIPOPROTEIN-RELATED"/>
    <property type="match status" value="1"/>
</dbReference>
<evidence type="ECO:0000256" key="2">
    <source>
        <dbReference type="SAM" id="SignalP"/>
    </source>
</evidence>
<gene>
    <name evidence="4" type="ORF">RT717_05990</name>
</gene>
<sequence>MQKTSPLFLACSFLFLGVVQAQITDLRSLLAPGATVELLGDGYKFTEGPTPDKNGNVYFTDQPNNTILRWDATSGEISTFAAASGRSNGLYFDKKGNLVACADMDNQLWSWDKNGKHTTLIENYDNKLLNGPNDLWVDKKGGIYFTDPLYKRDYWTRDPAMQQDGQHVYYLSPGGKTLTRVAEDLKQPNGIVGTTNGKTLYVADIGDRKTYVYDIQKDGSLANKKLFVEMGSDGMTLDSQGNVYLTGRSGVMIYDKSGAEIGNIPTGKGWTANVCFGGKDRKTLFITAMDAVYGVKMNVPGAK</sequence>
<keyword evidence="1" id="KW-0378">Hydrolase</keyword>
<dbReference type="RefSeq" id="WP_317490829.1">
    <property type="nucleotide sequence ID" value="NZ_CP136051.1"/>
</dbReference>
<evidence type="ECO:0000256" key="1">
    <source>
        <dbReference type="ARBA" id="ARBA00022801"/>
    </source>
</evidence>
<name>A0ABZ0IUW8_9BACT</name>
<reference evidence="4 5" key="1">
    <citation type="journal article" date="2023" name="Microbiol. Resour. Announc.">
        <title>Complete Genome Sequence of Imperialibacter roseus strain P4T.</title>
        <authorList>
            <person name="Tizabi D.R."/>
            <person name="Bachvaroff T."/>
            <person name="Hill R.T."/>
        </authorList>
    </citation>
    <scope>NUCLEOTIDE SEQUENCE [LARGE SCALE GENOMIC DNA]</scope>
    <source>
        <strain evidence="4 5">P4T</strain>
    </source>
</reference>
<dbReference type="Proteomes" id="UP001302349">
    <property type="component" value="Chromosome"/>
</dbReference>